<accession>A0ABU7EPS0</accession>
<sequence length="198" mass="21929">MCPVWVLIARKIPATREVLYSGWEPVIIAMAISSVGGLILDKTVSDPNFAGMAVFTPVINGVGGNLVAVQASRISTYLHMNGLPMGDPNPTPRKCPTPCTSFFDSTCLMGQRNGGAYLERQKLAGELFLHMAIPGRALKLEICLIQEGQKFHIPIEDHTDTRRSTRKREERLSAMKPSSRISYGCKNSRAHKDQIRYQ</sequence>
<name>A0ABU7EPS0_9TELE</name>
<proteinExistence type="inferred from homology"/>
<dbReference type="PANTHER" id="PTHR16228:SF23">
    <property type="entry name" value="SOLUTE CARRIER FAMILY 41 MEMBER 1"/>
    <property type="match status" value="1"/>
</dbReference>
<dbReference type="PANTHER" id="PTHR16228">
    <property type="entry name" value="DIVALENT CATION TRANSPORTER SOLUTE CARRIER FAMILY 41"/>
    <property type="match status" value="1"/>
</dbReference>
<keyword evidence="4" id="KW-1185">Reference proteome</keyword>
<dbReference type="Proteomes" id="UP001352852">
    <property type="component" value="Unassembled WGS sequence"/>
</dbReference>
<evidence type="ECO:0000256" key="2">
    <source>
        <dbReference type="SAM" id="MobiDB-lite"/>
    </source>
</evidence>
<reference evidence="3 4" key="1">
    <citation type="submission" date="2021-06" db="EMBL/GenBank/DDBJ databases">
        <authorList>
            <person name="Palmer J.M."/>
        </authorList>
    </citation>
    <scope>NUCLEOTIDE SEQUENCE [LARGE SCALE GENOMIC DNA]</scope>
    <source>
        <strain evidence="3 4">CL_MEX2019</strain>
        <tissue evidence="3">Muscle</tissue>
    </source>
</reference>
<keyword evidence="1" id="KW-0406">Ion transport</keyword>
<dbReference type="SUPFAM" id="SSF161093">
    <property type="entry name" value="MgtE membrane domain-like"/>
    <property type="match status" value="1"/>
</dbReference>
<evidence type="ECO:0000256" key="1">
    <source>
        <dbReference type="RuleBase" id="RU369007"/>
    </source>
</evidence>
<comment type="caution">
    <text evidence="3">The sequence shown here is derived from an EMBL/GenBank/DDBJ whole genome shotgun (WGS) entry which is preliminary data.</text>
</comment>
<organism evidence="3 4">
    <name type="scientific">Characodon lateralis</name>
    <dbReference type="NCBI Taxonomy" id="208331"/>
    <lineage>
        <taxon>Eukaryota</taxon>
        <taxon>Metazoa</taxon>
        <taxon>Chordata</taxon>
        <taxon>Craniata</taxon>
        <taxon>Vertebrata</taxon>
        <taxon>Euteleostomi</taxon>
        <taxon>Actinopterygii</taxon>
        <taxon>Neopterygii</taxon>
        <taxon>Teleostei</taxon>
        <taxon>Neoteleostei</taxon>
        <taxon>Acanthomorphata</taxon>
        <taxon>Ovalentaria</taxon>
        <taxon>Atherinomorphae</taxon>
        <taxon>Cyprinodontiformes</taxon>
        <taxon>Goodeidae</taxon>
        <taxon>Characodon</taxon>
    </lineage>
</organism>
<feature type="compositionally biased region" description="Basic and acidic residues" evidence="2">
    <location>
        <begin position="156"/>
        <end position="173"/>
    </location>
</feature>
<evidence type="ECO:0000313" key="3">
    <source>
        <dbReference type="EMBL" id="MED6288644.1"/>
    </source>
</evidence>
<dbReference type="InterPro" id="IPR045349">
    <property type="entry name" value="SLC41A1-3"/>
</dbReference>
<dbReference type="InterPro" id="IPR036739">
    <property type="entry name" value="SLC41_membr_dom_sf"/>
</dbReference>
<gene>
    <name evidence="3" type="ORF">CHARACLAT_028704</name>
</gene>
<comment type="subcellular location">
    <subcellularLocation>
        <location evidence="1">Membrane</location>
        <topology evidence="1">Multi-pass membrane protein</topology>
    </subcellularLocation>
</comment>
<feature type="region of interest" description="Disordered" evidence="2">
    <location>
        <begin position="156"/>
        <end position="198"/>
    </location>
</feature>
<keyword evidence="1" id="KW-0813">Transport</keyword>
<comment type="function">
    <text evidence="1">Acts as a magnesium transporter.</text>
</comment>
<dbReference type="EMBL" id="JAHUTJ010061266">
    <property type="protein sequence ID" value="MED6288644.1"/>
    <property type="molecule type" value="Genomic_DNA"/>
</dbReference>
<dbReference type="Gene3D" id="1.10.357.20">
    <property type="entry name" value="SLC41 divalent cation transporters, integral membrane domain"/>
    <property type="match status" value="1"/>
</dbReference>
<keyword evidence="1" id="KW-0460">Magnesium</keyword>
<evidence type="ECO:0000313" key="4">
    <source>
        <dbReference type="Proteomes" id="UP001352852"/>
    </source>
</evidence>
<protein>
    <recommendedName>
        <fullName evidence="1">Solute carrier family 41 member</fullName>
    </recommendedName>
</protein>
<comment type="similarity">
    <text evidence="1">Belongs to the SLC41A transporter family.</text>
</comment>